<name>A0A6C0EWJ0_9ZZZZ</name>
<feature type="domain" description="ERV/ALR sulfhydryl oxidase" evidence="7">
    <location>
        <begin position="38"/>
        <end position="144"/>
    </location>
</feature>
<evidence type="ECO:0000256" key="2">
    <source>
        <dbReference type="ARBA" id="ARBA00012512"/>
    </source>
</evidence>
<reference evidence="8" key="1">
    <citation type="journal article" date="2020" name="Nature">
        <title>Giant virus diversity and host interactions through global metagenomics.</title>
        <authorList>
            <person name="Schulz F."/>
            <person name="Roux S."/>
            <person name="Paez-Espino D."/>
            <person name="Jungbluth S."/>
            <person name="Walsh D.A."/>
            <person name="Denef V.J."/>
            <person name="McMahon K.D."/>
            <person name="Konstantinidis K.T."/>
            <person name="Eloe-Fadrosh E.A."/>
            <person name="Kyrpides N.C."/>
            <person name="Woyke T."/>
        </authorList>
    </citation>
    <scope>NUCLEOTIDE SEQUENCE</scope>
    <source>
        <strain evidence="8">GVMAG-M-3300009161-34</strain>
    </source>
</reference>
<keyword evidence="3" id="KW-0285">Flavoprotein</keyword>
<dbReference type="InterPro" id="IPR017905">
    <property type="entry name" value="ERV/ALR_sulphydryl_oxidase"/>
</dbReference>
<dbReference type="GO" id="GO:0016972">
    <property type="term" value="F:thiol oxidase activity"/>
    <property type="evidence" value="ECO:0007669"/>
    <property type="project" value="UniProtKB-EC"/>
</dbReference>
<evidence type="ECO:0000256" key="1">
    <source>
        <dbReference type="ARBA" id="ARBA00001974"/>
    </source>
</evidence>
<dbReference type="AlphaFoldDB" id="A0A6C0EWJ0"/>
<evidence type="ECO:0000313" key="8">
    <source>
        <dbReference type="EMBL" id="QHT33122.1"/>
    </source>
</evidence>
<dbReference type="PROSITE" id="PS51324">
    <property type="entry name" value="ERV_ALR"/>
    <property type="match status" value="1"/>
</dbReference>
<evidence type="ECO:0000256" key="4">
    <source>
        <dbReference type="ARBA" id="ARBA00022827"/>
    </source>
</evidence>
<evidence type="ECO:0000259" key="7">
    <source>
        <dbReference type="PROSITE" id="PS51324"/>
    </source>
</evidence>
<evidence type="ECO:0000256" key="5">
    <source>
        <dbReference type="ARBA" id="ARBA00023002"/>
    </source>
</evidence>
<evidence type="ECO:0000256" key="6">
    <source>
        <dbReference type="ARBA" id="ARBA00023157"/>
    </source>
</evidence>
<dbReference type="Pfam" id="PF04777">
    <property type="entry name" value="Evr1_Alr"/>
    <property type="match status" value="1"/>
</dbReference>
<dbReference type="Gene3D" id="1.20.120.310">
    <property type="entry name" value="ERV/ALR sulfhydryl oxidase domain"/>
    <property type="match status" value="1"/>
</dbReference>
<dbReference type="SUPFAM" id="SSF69000">
    <property type="entry name" value="FAD-dependent thiol oxidase"/>
    <property type="match status" value="1"/>
</dbReference>
<proteinExistence type="predicted"/>
<accession>A0A6C0EWJ0</accession>
<keyword evidence="5" id="KW-0560">Oxidoreductase</keyword>
<protein>
    <recommendedName>
        <fullName evidence="2">thiol oxidase</fullName>
        <ecNumber evidence="2">1.8.3.2</ecNumber>
    </recommendedName>
</protein>
<dbReference type="InterPro" id="IPR036774">
    <property type="entry name" value="ERV/ALR_sulphydryl_oxid_sf"/>
</dbReference>
<keyword evidence="4" id="KW-0274">FAD</keyword>
<keyword evidence="6" id="KW-1015">Disulfide bond</keyword>
<comment type="cofactor">
    <cofactor evidence="1">
        <name>FAD</name>
        <dbReference type="ChEBI" id="CHEBI:57692"/>
    </cofactor>
</comment>
<organism evidence="8">
    <name type="scientific">viral metagenome</name>
    <dbReference type="NCBI Taxonomy" id="1070528"/>
    <lineage>
        <taxon>unclassified sequences</taxon>
        <taxon>metagenomes</taxon>
        <taxon>organismal metagenomes</taxon>
    </lineage>
</organism>
<dbReference type="EMBL" id="MN738958">
    <property type="protein sequence ID" value="QHT33122.1"/>
    <property type="molecule type" value="Genomic_DNA"/>
</dbReference>
<sequence length="213" mass="25527">MEEIKSSNTRISLIDEDIINGVENDVLLKDKIKNITLNKFSQKKIYHLLWHIFHSFSVVYPEEPTEEEQSRTKNFINKIATHLSIICYSCSRNKDTLIKTYDIDLAVSSRLNIIDFFCNYHKEVNIKYRPSIININAKYEPDLYTTDFIIKRYMNDDYISFIESNYNLNLYKLFQSNTMGSFFQLFYDFTKQFYRLEADKYDLQINLKVRLPH</sequence>
<dbReference type="EC" id="1.8.3.2" evidence="2"/>
<evidence type="ECO:0000256" key="3">
    <source>
        <dbReference type="ARBA" id="ARBA00022630"/>
    </source>
</evidence>